<comment type="catalytic activity">
    <reaction evidence="1">
        <text>ATP + protein L-histidine = ADP + protein N-phospho-L-histidine.</text>
        <dbReference type="EC" id="2.7.13.3"/>
    </reaction>
</comment>
<organism evidence="11 12">
    <name type="scientific">Desmospora profundinema</name>
    <dbReference type="NCBI Taxonomy" id="1571184"/>
    <lineage>
        <taxon>Bacteria</taxon>
        <taxon>Bacillati</taxon>
        <taxon>Bacillota</taxon>
        <taxon>Bacilli</taxon>
        <taxon>Bacillales</taxon>
        <taxon>Thermoactinomycetaceae</taxon>
        <taxon>Desmospora</taxon>
    </lineage>
</organism>
<keyword evidence="4" id="KW-0808">Transferase</keyword>
<dbReference type="InterPro" id="IPR003661">
    <property type="entry name" value="HisK_dim/P_dom"/>
</dbReference>
<dbReference type="Gene3D" id="1.10.287.130">
    <property type="match status" value="1"/>
</dbReference>
<evidence type="ECO:0000256" key="9">
    <source>
        <dbReference type="SAM" id="Phobius"/>
    </source>
</evidence>
<evidence type="ECO:0000256" key="2">
    <source>
        <dbReference type="ARBA" id="ARBA00012438"/>
    </source>
</evidence>
<evidence type="ECO:0000256" key="3">
    <source>
        <dbReference type="ARBA" id="ARBA00022553"/>
    </source>
</evidence>
<dbReference type="PANTHER" id="PTHR43711:SF1">
    <property type="entry name" value="HISTIDINE KINASE 1"/>
    <property type="match status" value="1"/>
</dbReference>
<keyword evidence="9" id="KW-0472">Membrane</keyword>
<dbReference type="SMART" id="SM00388">
    <property type="entry name" value="HisKA"/>
    <property type="match status" value="1"/>
</dbReference>
<evidence type="ECO:0000256" key="6">
    <source>
        <dbReference type="ARBA" id="ARBA00022777"/>
    </source>
</evidence>
<dbReference type="InterPro" id="IPR003594">
    <property type="entry name" value="HATPase_dom"/>
</dbReference>
<proteinExistence type="predicted"/>
<dbReference type="Proteomes" id="UP001185012">
    <property type="component" value="Unassembled WGS sequence"/>
</dbReference>
<dbReference type="InterPro" id="IPR036890">
    <property type="entry name" value="HATPase_C_sf"/>
</dbReference>
<dbReference type="Pfam" id="PF00512">
    <property type="entry name" value="HisKA"/>
    <property type="match status" value="1"/>
</dbReference>
<keyword evidence="12" id="KW-1185">Reference proteome</keyword>
<dbReference type="EMBL" id="JAVDQG010000006">
    <property type="protein sequence ID" value="MDR6226887.1"/>
    <property type="molecule type" value="Genomic_DNA"/>
</dbReference>
<sequence>MKMSIRLGVHFILSFLIWLLALAFVLMVTMEVVFPLVGLAEKESTADRVIILVFLVSALLSSILYGWFLGRPLLLIVGWIEQLARGDLDPPEKLRTNTGENGQLRFPYRLYNEVFEHMRQLTDTLKRNERERKKLDEMKREWVAGISHDLKTPLTYITGYSAMLLSDQHTWSDEEKHTFMRNIHEKGIHMQELIQDLSLSLQMNDAHLPLQIEETDMVEFIRRLVADVGNDPRARDFPIRFHCAVEHHPFFFDAKLLQRALHNLMMNAIIHNPPGTPIHVLLRFQEGVELIIADYGVGMDEETLEHLFQKYFRGTSTDQPDDGTGLGMAIARGFILAHGGDIQVTSQSGKGTTVRVILPRNPI</sequence>
<evidence type="ECO:0000313" key="11">
    <source>
        <dbReference type="EMBL" id="MDR6226887.1"/>
    </source>
</evidence>
<dbReference type="InterPro" id="IPR050736">
    <property type="entry name" value="Sensor_HK_Regulatory"/>
</dbReference>
<dbReference type="SMART" id="SM00387">
    <property type="entry name" value="HATPase_c"/>
    <property type="match status" value="1"/>
</dbReference>
<dbReference type="SUPFAM" id="SSF47384">
    <property type="entry name" value="Homodimeric domain of signal transducing histidine kinase"/>
    <property type="match status" value="1"/>
</dbReference>
<feature type="transmembrane region" description="Helical" evidence="9">
    <location>
        <begin position="49"/>
        <end position="69"/>
    </location>
</feature>
<keyword evidence="7" id="KW-0067">ATP-binding</keyword>
<dbReference type="CDD" id="cd00075">
    <property type="entry name" value="HATPase"/>
    <property type="match status" value="1"/>
</dbReference>
<keyword evidence="9" id="KW-1133">Transmembrane helix</keyword>
<evidence type="ECO:0000256" key="5">
    <source>
        <dbReference type="ARBA" id="ARBA00022741"/>
    </source>
</evidence>
<dbReference type="GO" id="GO:0016301">
    <property type="term" value="F:kinase activity"/>
    <property type="evidence" value="ECO:0007669"/>
    <property type="project" value="UniProtKB-KW"/>
</dbReference>
<dbReference type="InterPro" id="IPR004358">
    <property type="entry name" value="Sig_transdc_His_kin-like_C"/>
</dbReference>
<evidence type="ECO:0000259" key="10">
    <source>
        <dbReference type="PROSITE" id="PS50109"/>
    </source>
</evidence>
<keyword evidence="9" id="KW-0812">Transmembrane</keyword>
<dbReference type="RefSeq" id="WP_309867394.1">
    <property type="nucleotide sequence ID" value="NZ_JAVDQG010000006.1"/>
</dbReference>
<evidence type="ECO:0000256" key="4">
    <source>
        <dbReference type="ARBA" id="ARBA00022679"/>
    </source>
</evidence>
<dbReference type="EC" id="2.7.13.3" evidence="2"/>
<dbReference type="CDD" id="cd00082">
    <property type="entry name" value="HisKA"/>
    <property type="match status" value="1"/>
</dbReference>
<keyword evidence="8" id="KW-0902">Two-component regulatory system</keyword>
<dbReference type="PROSITE" id="PS50109">
    <property type="entry name" value="HIS_KIN"/>
    <property type="match status" value="1"/>
</dbReference>
<name>A0ABU1IQ15_9BACL</name>
<feature type="domain" description="Histidine kinase" evidence="10">
    <location>
        <begin position="145"/>
        <end position="362"/>
    </location>
</feature>
<reference evidence="11 12" key="1">
    <citation type="submission" date="2023-07" db="EMBL/GenBank/DDBJ databases">
        <title>Genomic Encyclopedia of Type Strains, Phase IV (KMG-IV): sequencing the most valuable type-strain genomes for metagenomic binning, comparative biology and taxonomic classification.</title>
        <authorList>
            <person name="Goeker M."/>
        </authorList>
    </citation>
    <scope>NUCLEOTIDE SEQUENCE [LARGE SCALE GENOMIC DNA]</scope>
    <source>
        <strain evidence="11 12">DSM 45903</strain>
    </source>
</reference>
<dbReference type="Gene3D" id="3.30.565.10">
    <property type="entry name" value="Histidine kinase-like ATPase, C-terminal domain"/>
    <property type="match status" value="1"/>
</dbReference>
<dbReference type="InterPro" id="IPR005467">
    <property type="entry name" value="His_kinase_dom"/>
</dbReference>
<accession>A0ABU1IQ15</accession>
<evidence type="ECO:0000256" key="8">
    <source>
        <dbReference type="ARBA" id="ARBA00023012"/>
    </source>
</evidence>
<dbReference type="SUPFAM" id="SSF55874">
    <property type="entry name" value="ATPase domain of HSP90 chaperone/DNA topoisomerase II/histidine kinase"/>
    <property type="match status" value="1"/>
</dbReference>
<dbReference type="Pfam" id="PF02518">
    <property type="entry name" value="HATPase_c"/>
    <property type="match status" value="1"/>
</dbReference>
<gene>
    <name evidence="11" type="ORF">JOE21_002897</name>
</gene>
<evidence type="ECO:0000256" key="1">
    <source>
        <dbReference type="ARBA" id="ARBA00000085"/>
    </source>
</evidence>
<keyword evidence="6 11" id="KW-0418">Kinase</keyword>
<keyword evidence="5" id="KW-0547">Nucleotide-binding</keyword>
<evidence type="ECO:0000313" key="12">
    <source>
        <dbReference type="Proteomes" id="UP001185012"/>
    </source>
</evidence>
<feature type="transmembrane region" description="Helical" evidence="9">
    <location>
        <begin position="7"/>
        <end position="29"/>
    </location>
</feature>
<protein>
    <recommendedName>
        <fullName evidence="2">histidine kinase</fullName>
        <ecNumber evidence="2">2.7.13.3</ecNumber>
    </recommendedName>
</protein>
<comment type="caution">
    <text evidence="11">The sequence shown here is derived from an EMBL/GenBank/DDBJ whole genome shotgun (WGS) entry which is preliminary data.</text>
</comment>
<keyword evidence="3" id="KW-0597">Phosphoprotein</keyword>
<dbReference type="PANTHER" id="PTHR43711">
    <property type="entry name" value="TWO-COMPONENT HISTIDINE KINASE"/>
    <property type="match status" value="1"/>
</dbReference>
<evidence type="ECO:0000256" key="7">
    <source>
        <dbReference type="ARBA" id="ARBA00022840"/>
    </source>
</evidence>
<dbReference type="InterPro" id="IPR036097">
    <property type="entry name" value="HisK_dim/P_sf"/>
</dbReference>
<dbReference type="PRINTS" id="PR00344">
    <property type="entry name" value="BCTRLSENSOR"/>
</dbReference>